<reference evidence="12 14" key="1">
    <citation type="submission" date="2014-09" db="EMBL/GenBank/DDBJ databases">
        <authorList>
            <person name="McGinnis J.M."/>
            <person name="Wolfgang W.J."/>
        </authorList>
    </citation>
    <scope>NUCLEOTIDE SEQUENCE [LARGE SCALE GENOMIC DNA]</scope>
    <source>
        <strain evidence="12 14">JCM 14014</strain>
    </source>
</reference>
<dbReference type="OrthoDB" id="9803628at2"/>
<dbReference type="SUPFAM" id="SSF51735">
    <property type="entry name" value="NAD(P)-binding Rossmann-fold domains"/>
    <property type="match status" value="1"/>
</dbReference>
<dbReference type="Proteomes" id="UP000182312">
    <property type="component" value="Unassembled WGS sequence"/>
</dbReference>
<dbReference type="EC" id="1.3.1.9" evidence="9"/>
<dbReference type="UniPathway" id="UPA00094"/>
<evidence type="ECO:0000256" key="9">
    <source>
        <dbReference type="PIRNR" id="PIRNR000094"/>
    </source>
</evidence>
<dbReference type="GO" id="GO:0006633">
    <property type="term" value="P:fatty acid biosynthetic process"/>
    <property type="evidence" value="ECO:0007669"/>
    <property type="project" value="UniProtKB-UniPathway"/>
</dbReference>
<dbReference type="RefSeq" id="WP_036742076.1">
    <property type="nucleotide sequence ID" value="NZ_FOJO01000019.1"/>
</dbReference>
<dbReference type="EMBL" id="JRKN01000019">
    <property type="protein sequence ID" value="KGJ03613.1"/>
    <property type="molecule type" value="Genomic_DNA"/>
</dbReference>
<dbReference type="Gene3D" id="3.40.50.720">
    <property type="entry name" value="NAD(P)-binding Rossmann-like Domain"/>
    <property type="match status" value="1"/>
</dbReference>
<keyword evidence="9 11" id="KW-0520">NAD</keyword>
<evidence type="ECO:0000256" key="6">
    <source>
        <dbReference type="ARBA" id="ARBA00023098"/>
    </source>
</evidence>
<proteinExistence type="inferred from homology"/>
<dbReference type="GO" id="GO:0004318">
    <property type="term" value="F:enoyl-[acyl-carrier-protein] reductase (NADH) activity"/>
    <property type="evidence" value="ECO:0007669"/>
    <property type="project" value="UniProtKB-EC"/>
</dbReference>
<comment type="pathway">
    <text evidence="1">Lipid metabolism; fatty acid biosynthesis.</text>
</comment>
<evidence type="ECO:0000313" key="12">
    <source>
        <dbReference type="EMBL" id="KGJ03613.1"/>
    </source>
</evidence>
<comment type="similarity">
    <text evidence="2 9">Belongs to the short-chain dehydrogenases/reductases (SDR) family. FabI subfamily.</text>
</comment>
<reference evidence="13 15" key="3">
    <citation type="submission" date="2016-10" db="EMBL/GenBank/DDBJ databases">
        <authorList>
            <person name="de Groot N.N."/>
        </authorList>
    </citation>
    <scope>NUCLEOTIDE SEQUENCE [LARGE SCALE GENOMIC DNA]</scope>
    <source>
        <strain evidence="13 15">CGMCC 1.6117</strain>
    </source>
</reference>
<accession>A0A099F034</accession>
<organism evidence="12 14">
    <name type="scientific">Paracoccus halophilus</name>
    <dbReference type="NCBI Taxonomy" id="376733"/>
    <lineage>
        <taxon>Bacteria</taxon>
        <taxon>Pseudomonadati</taxon>
        <taxon>Pseudomonadota</taxon>
        <taxon>Alphaproteobacteria</taxon>
        <taxon>Rhodobacterales</taxon>
        <taxon>Paracoccaceae</taxon>
        <taxon>Paracoccus</taxon>
    </lineage>
</organism>
<dbReference type="AlphaFoldDB" id="A0A099F034"/>
<feature type="binding site" evidence="10">
    <location>
        <position position="95"/>
    </location>
    <ligand>
        <name>substrate</name>
    </ligand>
</feature>
<keyword evidence="5 9" id="KW-0560">Oxidoreductase</keyword>
<feature type="binding site" evidence="11">
    <location>
        <position position="92"/>
    </location>
    <ligand>
        <name>NAD(+)</name>
        <dbReference type="ChEBI" id="CHEBI:57540"/>
    </ligand>
</feature>
<dbReference type="STRING" id="376733.SAMN04487972_11945"/>
<evidence type="ECO:0000256" key="10">
    <source>
        <dbReference type="PIRSR" id="PIRSR000094-2"/>
    </source>
</evidence>
<evidence type="ECO:0000256" key="4">
    <source>
        <dbReference type="ARBA" id="ARBA00022832"/>
    </source>
</evidence>
<dbReference type="Pfam" id="PF13561">
    <property type="entry name" value="adh_short_C2"/>
    <property type="match status" value="1"/>
</dbReference>
<dbReference type="InterPro" id="IPR036291">
    <property type="entry name" value="NAD(P)-bd_dom_sf"/>
</dbReference>
<sequence length="254" mass="26778">MFSLVGQKALVVGIANDSSIAWGCAQALKAQGADLAVTWLNDRAEAHVRPLAERLGAEIMAPLDVTRPGELEAVFAQIAERWGRLDTLLHSIAFAPRQDLHGRVIDCSPEGFGMAMDISVHSFLRMIRLAEPLMPDGGTCMAVSFFGSARVVDHYNIMGPVKAALESAVRYAAAELGPKGISVHALSPGPLATRAASGIGHFDELLRKAAERALTSQLATIEDVGAVAAFLASREAKNLTGGVHPIDGGYSITA</sequence>
<protein>
    <recommendedName>
        <fullName evidence="9">Enoyl-[acyl-carrier-protein] reductase [NADH]</fullName>
        <ecNumber evidence="9">1.3.1.9</ecNumber>
    </recommendedName>
</protein>
<keyword evidence="14" id="KW-1185">Reference proteome</keyword>
<evidence type="ECO:0000256" key="2">
    <source>
        <dbReference type="ARBA" id="ARBA00009233"/>
    </source>
</evidence>
<evidence type="ECO:0000313" key="15">
    <source>
        <dbReference type="Proteomes" id="UP000182312"/>
    </source>
</evidence>
<dbReference type="NCBIfam" id="NF005717">
    <property type="entry name" value="PRK07533.1"/>
    <property type="match status" value="1"/>
</dbReference>
<evidence type="ECO:0000256" key="7">
    <source>
        <dbReference type="ARBA" id="ARBA00023160"/>
    </source>
</evidence>
<keyword evidence="6" id="KW-0443">Lipid metabolism</keyword>
<reference evidence="12 14" key="2">
    <citation type="submission" date="2014-10" db="EMBL/GenBank/DDBJ databases">
        <title>Paracoccus sanguinis sp. nov., isolated from clinical specimens of New York State patients.</title>
        <authorList>
            <person name="Mingle L.A."/>
            <person name="Cole J.A."/>
            <person name="Lapierre P."/>
            <person name="Musser K.A."/>
        </authorList>
    </citation>
    <scope>NUCLEOTIDE SEQUENCE [LARGE SCALE GENOMIC DNA]</scope>
    <source>
        <strain evidence="12 14">JCM 14014</strain>
    </source>
</reference>
<keyword evidence="7 9" id="KW-0275">Fatty acid biosynthesis</keyword>
<evidence type="ECO:0000313" key="14">
    <source>
        <dbReference type="Proteomes" id="UP000029846"/>
    </source>
</evidence>
<feature type="binding site" evidence="11">
    <location>
        <position position="162"/>
    </location>
    <ligand>
        <name>NAD(+)</name>
        <dbReference type="ChEBI" id="CHEBI:57540"/>
    </ligand>
</feature>
<gene>
    <name evidence="12" type="ORF">IT41_13425</name>
    <name evidence="13" type="ORF">SAMN04487972_11945</name>
</gene>
<evidence type="ECO:0000313" key="13">
    <source>
        <dbReference type="EMBL" id="SFA58064.1"/>
    </source>
</evidence>
<evidence type="ECO:0000256" key="3">
    <source>
        <dbReference type="ARBA" id="ARBA00022516"/>
    </source>
</evidence>
<dbReference type="InterPro" id="IPR002347">
    <property type="entry name" value="SDR_fam"/>
</dbReference>
<dbReference type="InterPro" id="IPR014358">
    <property type="entry name" value="Enoyl-ACP_Rdtase_NADH"/>
</dbReference>
<feature type="binding site" evidence="11">
    <location>
        <begin position="64"/>
        <end position="65"/>
    </location>
    <ligand>
        <name>NAD(+)</name>
        <dbReference type="ChEBI" id="CHEBI:57540"/>
    </ligand>
</feature>
<evidence type="ECO:0000256" key="1">
    <source>
        <dbReference type="ARBA" id="ARBA00005194"/>
    </source>
</evidence>
<keyword evidence="4" id="KW-0276">Fatty acid metabolism</keyword>
<evidence type="ECO:0000256" key="8">
    <source>
        <dbReference type="ARBA" id="ARBA00048572"/>
    </source>
</evidence>
<name>A0A099F034_9RHOB</name>
<evidence type="ECO:0000256" key="5">
    <source>
        <dbReference type="ARBA" id="ARBA00023002"/>
    </source>
</evidence>
<dbReference type="Proteomes" id="UP000029846">
    <property type="component" value="Unassembled WGS sequence"/>
</dbReference>
<dbReference type="PANTHER" id="PTHR43159">
    <property type="entry name" value="ENOYL-[ACYL-CARRIER-PROTEIN] REDUCTASE"/>
    <property type="match status" value="1"/>
</dbReference>
<dbReference type="PRINTS" id="PR00081">
    <property type="entry name" value="GDHRDH"/>
</dbReference>
<comment type="catalytic activity">
    <reaction evidence="8 9">
        <text>a 2,3-saturated acyl-[ACP] + NAD(+) = a (2E)-enoyl-[ACP] + NADH + H(+)</text>
        <dbReference type="Rhea" id="RHEA:10240"/>
        <dbReference type="Rhea" id="RHEA-COMP:9925"/>
        <dbReference type="Rhea" id="RHEA-COMP:9926"/>
        <dbReference type="ChEBI" id="CHEBI:15378"/>
        <dbReference type="ChEBI" id="CHEBI:57540"/>
        <dbReference type="ChEBI" id="CHEBI:57945"/>
        <dbReference type="ChEBI" id="CHEBI:78784"/>
        <dbReference type="ChEBI" id="CHEBI:78785"/>
        <dbReference type="EC" id="1.3.1.9"/>
    </reaction>
</comment>
<dbReference type="PANTHER" id="PTHR43159:SF2">
    <property type="entry name" value="ENOYL-[ACYL-CARRIER-PROTEIN] REDUCTASE [NADH], CHLOROPLASTIC"/>
    <property type="match status" value="1"/>
</dbReference>
<feature type="binding site" evidence="11">
    <location>
        <position position="13"/>
    </location>
    <ligand>
        <name>NAD(+)</name>
        <dbReference type="ChEBI" id="CHEBI:57540"/>
    </ligand>
</feature>
<evidence type="ECO:0000256" key="11">
    <source>
        <dbReference type="PIRSR" id="PIRSR000094-3"/>
    </source>
</evidence>
<dbReference type="eggNOG" id="COG0623">
    <property type="taxonomic scope" value="Bacteria"/>
</dbReference>
<feature type="binding site" evidence="11">
    <location>
        <begin position="19"/>
        <end position="20"/>
    </location>
    <ligand>
        <name>NAD(+)</name>
        <dbReference type="ChEBI" id="CHEBI:57540"/>
    </ligand>
</feature>
<dbReference type="EMBL" id="FOJO01000019">
    <property type="protein sequence ID" value="SFA58064.1"/>
    <property type="molecule type" value="Genomic_DNA"/>
</dbReference>
<keyword evidence="3 9" id="KW-0444">Lipid biosynthesis</keyword>
<dbReference type="PIRSF" id="PIRSF000094">
    <property type="entry name" value="Enoyl-ACP_rdct"/>
    <property type="match status" value="1"/>
</dbReference>